<proteinExistence type="predicted"/>
<organism evidence="2 3">
    <name type="scientific">Rhabdobacter roseus</name>
    <dbReference type="NCBI Taxonomy" id="1655419"/>
    <lineage>
        <taxon>Bacteria</taxon>
        <taxon>Pseudomonadati</taxon>
        <taxon>Bacteroidota</taxon>
        <taxon>Cytophagia</taxon>
        <taxon>Cytophagales</taxon>
        <taxon>Cytophagaceae</taxon>
        <taxon>Rhabdobacter</taxon>
    </lineage>
</organism>
<name>A0A840TZ54_9BACT</name>
<keyword evidence="1" id="KW-1133">Transmembrane helix</keyword>
<sequence length="130" mass="14829">MRTPRGRRIDALLNYINFWRCIGAFVGENTNKGKKESSFLIIFLSFLSICEYSIVVNPISIHRVKLIFFIISFDLYFRGMTHNGSGLCDGGAFKAQIFNFAQKFNRSTAVEFSSFAPLLQNPCYQLAFFG</sequence>
<dbReference type="EMBL" id="JACHGF010000004">
    <property type="protein sequence ID" value="MBB5285180.1"/>
    <property type="molecule type" value="Genomic_DNA"/>
</dbReference>
<evidence type="ECO:0000256" key="1">
    <source>
        <dbReference type="SAM" id="Phobius"/>
    </source>
</evidence>
<dbReference type="AlphaFoldDB" id="A0A840TZ54"/>
<feature type="transmembrane region" description="Helical" evidence="1">
    <location>
        <begin position="38"/>
        <end position="55"/>
    </location>
</feature>
<keyword evidence="1" id="KW-0472">Membrane</keyword>
<keyword evidence="3" id="KW-1185">Reference proteome</keyword>
<evidence type="ECO:0000313" key="2">
    <source>
        <dbReference type="EMBL" id="MBB5285180.1"/>
    </source>
</evidence>
<dbReference type="RefSeq" id="WP_184175108.1">
    <property type="nucleotide sequence ID" value="NZ_JACHGF010000004.1"/>
</dbReference>
<keyword evidence="1" id="KW-0812">Transmembrane</keyword>
<gene>
    <name evidence="2" type="ORF">HNQ92_003328</name>
</gene>
<evidence type="ECO:0000313" key="3">
    <source>
        <dbReference type="Proteomes" id="UP000557307"/>
    </source>
</evidence>
<dbReference type="Proteomes" id="UP000557307">
    <property type="component" value="Unassembled WGS sequence"/>
</dbReference>
<reference evidence="2 3" key="1">
    <citation type="submission" date="2020-08" db="EMBL/GenBank/DDBJ databases">
        <title>Genomic Encyclopedia of Type Strains, Phase IV (KMG-IV): sequencing the most valuable type-strain genomes for metagenomic binning, comparative biology and taxonomic classification.</title>
        <authorList>
            <person name="Goeker M."/>
        </authorList>
    </citation>
    <scope>NUCLEOTIDE SEQUENCE [LARGE SCALE GENOMIC DNA]</scope>
    <source>
        <strain evidence="2 3">DSM 105074</strain>
    </source>
</reference>
<protein>
    <submittedName>
        <fullName evidence="2">Uncharacterized protein</fullName>
    </submittedName>
</protein>
<accession>A0A840TZ54</accession>
<comment type="caution">
    <text evidence="2">The sequence shown here is derived from an EMBL/GenBank/DDBJ whole genome shotgun (WGS) entry which is preliminary data.</text>
</comment>